<comment type="similarity">
    <text evidence="3">Belongs to the dsrC/tusE family.</text>
</comment>
<comment type="function">
    <text evidence="3">Part of a sulfur-relay system.</text>
</comment>
<evidence type="ECO:0000313" key="5">
    <source>
        <dbReference type="Proteomes" id="UP001589814"/>
    </source>
</evidence>
<dbReference type="SUPFAM" id="SSF69721">
    <property type="entry name" value="DsrC, the gamma subunit of dissimilatory sulfite reductase"/>
    <property type="match status" value="1"/>
</dbReference>
<organism evidence="4 5">
    <name type="scientific">Kushneria aurantia</name>
    <dbReference type="NCBI Taxonomy" id="504092"/>
    <lineage>
        <taxon>Bacteria</taxon>
        <taxon>Pseudomonadati</taxon>
        <taxon>Pseudomonadota</taxon>
        <taxon>Gammaproteobacteria</taxon>
        <taxon>Oceanospirillales</taxon>
        <taxon>Halomonadaceae</taxon>
        <taxon>Kushneria</taxon>
    </lineage>
</organism>
<dbReference type="RefSeq" id="WP_019950236.1">
    <property type="nucleotide sequence ID" value="NZ_JBHLVX010000042.1"/>
</dbReference>
<dbReference type="PANTHER" id="PTHR37010">
    <property type="entry name" value="SULFURTRANSFERASE TUSE"/>
    <property type="match status" value="1"/>
</dbReference>
<evidence type="ECO:0000256" key="1">
    <source>
        <dbReference type="ARBA" id="ARBA00004496"/>
    </source>
</evidence>
<evidence type="ECO:0000313" key="4">
    <source>
        <dbReference type="EMBL" id="MFC0268366.1"/>
    </source>
</evidence>
<accession>A0ABV6G416</accession>
<dbReference type="EMBL" id="JBHLVX010000042">
    <property type="protein sequence ID" value="MFC0268366.1"/>
    <property type="molecule type" value="Genomic_DNA"/>
</dbReference>
<evidence type="ECO:0000256" key="2">
    <source>
        <dbReference type="ARBA" id="ARBA00022490"/>
    </source>
</evidence>
<dbReference type="Gene3D" id="3.30.1420.10">
    <property type="match status" value="1"/>
</dbReference>
<dbReference type="Gene3D" id="1.10.10.370">
    <property type="entry name" value="DsrC-like protein, C-terminal domain"/>
    <property type="match status" value="1"/>
</dbReference>
<comment type="subcellular location">
    <subcellularLocation>
        <location evidence="1">Cytoplasm</location>
    </subcellularLocation>
</comment>
<dbReference type="PIRSF" id="PIRSF006223">
    <property type="entry name" value="DsrC_TusE"/>
    <property type="match status" value="1"/>
</dbReference>
<sequence length="116" mass="13221">MSEHDNASIRHDSDPVALDGDGHLEHFDDWSPAVANWLAEREGRELSDDHWEILYLLRDFYTRFDMAPAMRALVKATRQQLGEKKGSSIYLMRLFPDSPARVAARLAGLPRPTNCL</sequence>
<dbReference type="Proteomes" id="UP001589814">
    <property type="component" value="Unassembled WGS sequence"/>
</dbReference>
<keyword evidence="3" id="KW-0808">Transferase</keyword>
<keyword evidence="5" id="KW-1185">Reference proteome</keyword>
<keyword evidence="2" id="KW-0963">Cytoplasm</keyword>
<gene>
    <name evidence="4" type="ORF">ACFFHW_10315</name>
</gene>
<reference evidence="4 5" key="1">
    <citation type="submission" date="2024-09" db="EMBL/GenBank/DDBJ databases">
        <authorList>
            <person name="Sun Q."/>
            <person name="Mori K."/>
        </authorList>
    </citation>
    <scope>NUCLEOTIDE SEQUENCE [LARGE SCALE GENOMIC DNA]</scope>
    <source>
        <strain evidence="4 5">CCM 7415</strain>
    </source>
</reference>
<name>A0ABV6G416_9GAMM</name>
<proteinExistence type="inferred from homology"/>
<comment type="caution">
    <text evidence="4">The sequence shown here is derived from an EMBL/GenBank/DDBJ whole genome shotgun (WGS) entry which is preliminary data.</text>
</comment>
<dbReference type="InterPro" id="IPR043163">
    <property type="entry name" value="DsrC-like_N"/>
</dbReference>
<evidence type="ECO:0000256" key="3">
    <source>
        <dbReference type="PIRNR" id="PIRNR006223"/>
    </source>
</evidence>
<dbReference type="Pfam" id="PF04358">
    <property type="entry name" value="DsrC"/>
    <property type="match status" value="1"/>
</dbReference>
<dbReference type="InterPro" id="IPR025526">
    <property type="entry name" value="DsrC-like_dom_sf"/>
</dbReference>
<dbReference type="PANTHER" id="PTHR37010:SF1">
    <property type="entry name" value="SULFURTRANSFERASE TUSE"/>
    <property type="match status" value="1"/>
</dbReference>
<dbReference type="InterPro" id="IPR042072">
    <property type="entry name" value="DsrC-like_C"/>
</dbReference>
<dbReference type="EC" id="2.8.1.-" evidence="3"/>
<protein>
    <recommendedName>
        <fullName evidence="3">Sulfurtransferase</fullName>
        <ecNumber evidence="3">2.8.1.-</ecNumber>
    </recommendedName>
</protein>
<dbReference type="InterPro" id="IPR007453">
    <property type="entry name" value="DsrC/TusE"/>
</dbReference>
<dbReference type="NCBIfam" id="TIGR03342">
    <property type="entry name" value="dsrC_tusE_dsvC"/>
    <property type="match status" value="1"/>
</dbReference>